<dbReference type="NCBIfam" id="NF041643">
    <property type="entry name" value="EAxFAS_anti"/>
    <property type="match status" value="1"/>
</dbReference>
<dbReference type="EMBL" id="MUAJ01000017">
    <property type="protein sequence ID" value="OOR11214.1"/>
    <property type="molecule type" value="Genomic_DNA"/>
</dbReference>
<name>A0A1S9TMH4_BACCE</name>
<accession>A0A1S9TMH4</accession>
<protein>
    <submittedName>
        <fullName evidence="1">Uncharacterized protein</fullName>
    </submittedName>
</protein>
<proteinExistence type="predicted"/>
<gene>
    <name evidence="1" type="ORF">BW897_18385</name>
</gene>
<reference evidence="1 2" key="1">
    <citation type="submission" date="2017-01" db="EMBL/GenBank/DDBJ databases">
        <title>Bacillus cereus isolates.</title>
        <authorList>
            <person name="Beno S.M."/>
        </authorList>
    </citation>
    <scope>NUCLEOTIDE SEQUENCE [LARGE SCALE GENOMIC DNA]</scope>
    <source>
        <strain evidence="1 2">FSL H8-0485</strain>
    </source>
</reference>
<dbReference type="Proteomes" id="UP000190906">
    <property type="component" value="Unassembled WGS sequence"/>
</dbReference>
<evidence type="ECO:0000313" key="2">
    <source>
        <dbReference type="Proteomes" id="UP000190906"/>
    </source>
</evidence>
<dbReference type="AlphaFoldDB" id="A0A1S9TMH4"/>
<evidence type="ECO:0000313" key="1">
    <source>
        <dbReference type="EMBL" id="OOR11214.1"/>
    </source>
</evidence>
<comment type="caution">
    <text evidence="1">The sequence shown here is derived from an EMBL/GenBank/DDBJ whole genome shotgun (WGS) entry which is preliminary data.</text>
</comment>
<organism evidence="1 2">
    <name type="scientific">Bacillus cereus</name>
    <dbReference type="NCBI Taxonomy" id="1396"/>
    <lineage>
        <taxon>Bacteria</taxon>
        <taxon>Bacillati</taxon>
        <taxon>Bacillota</taxon>
        <taxon>Bacilli</taxon>
        <taxon>Bacillales</taxon>
        <taxon>Bacillaceae</taxon>
        <taxon>Bacillus</taxon>
        <taxon>Bacillus cereus group</taxon>
    </lineage>
</organism>
<sequence length="62" mass="7053">MARSECEVDGASDLEALFASWEEAKPPNILATVARFNKKRKWLAENVRWTKPLTFCAFSFSS</sequence>